<dbReference type="InterPro" id="IPR025748">
    <property type="entry name" value="PrcB_C_dom"/>
</dbReference>
<dbReference type="AlphaFoldDB" id="A0A538SKM2"/>
<dbReference type="Pfam" id="PF14343">
    <property type="entry name" value="PrcB_C"/>
    <property type="match status" value="1"/>
</dbReference>
<feature type="domain" description="PrcB C-terminal" evidence="1">
    <location>
        <begin position="53"/>
        <end position="109"/>
    </location>
</feature>
<proteinExistence type="predicted"/>
<keyword evidence="2" id="KW-0378">Hydrolase</keyword>
<sequence>MAFATVERGAASGIREPSQIVVRASREWVLVWARHARSVGTVVAPPVDFSREMVVGVFMGERETGGYRIEISGIERTESGIRVRYVTRAPEPGAVLTQALTQPFHLIRLARDERPVTFLREEPAR</sequence>
<evidence type="ECO:0000259" key="1">
    <source>
        <dbReference type="Pfam" id="PF14343"/>
    </source>
</evidence>
<comment type="caution">
    <text evidence="2">The sequence shown here is derived from an EMBL/GenBank/DDBJ whole genome shotgun (WGS) entry which is preliminary data.</text>
</comment>
<dbReference type="Proteomes" id="UP000319829">
    <property type="component" value="Unassembled WGS sequence"/>
</dbReference>
<organism evidence="2 3">
    <name type="scientific">Eiseniibacteriota bacterium</name>
    <dbReference type="NCBI Taxonomy" id="2212470"/>
    <lineage>
        <taxon>Bacteria</taxon>
        <taxon>Candidatus Eiseniibacteriota</taxon>
    </lineage>
</organism>
<name>A0A538SKM2_UNCEI</name>
<keyword evidence="2" id="KW-0645">Protease</keyword>
<dbReference type="GO" id="GO:0006508">
    <property type="term" value="P:proteolysis"/>
    <property type="evidence" value="ECO:0007669"/>
    <property type="project" value="UniProtKB-KW"/>
</dbReference>
<evidence type="ECO:0000313" key="2">
    <source>
        <dbReference type="EMBL" id="TMQ51912.1"/>
    </source>
</evidence>
<dbReference type="GO" id="GO:0008233">
    <property type="term" value="F:peptidase activity"/>
    <property type="evidence" value="ECO:0007669"/>
    <property type="project" value="UniProtKB-KW"/>
</dbReference>
<evidence type="ECO:0000313" key="3">
    <source>
        <dbReference type="Proteomes" id="UP000319829"/>
    </source>
</evidence>
<gene>
    <name evidence="2" type="ORF">E6K74_12895</name>
</gene>
<dbReference type="EMBL" id="VBOU01000127">
    <property type="protein sequence ID" value="TMQ51912.1"/>
    <property type="molecule type" value="Genomic_DNA"/>
</dbReference>
<accession>A0A538SKM2</accession>
<reference evidence="2 3" key="1">
    <citation type="journal article" date="2019" name="Nat. Microbiol.">
        <title>Mediterranean grassland soil C-N compound turnover is dependent on rainfall and depth, and is mediated by genomically divergent microorganisms.</title>
        <authorList>
            <person name="Diamond S."/>
            <person name="Andeer P.F."/>
            <person name="Li Z."/>
            <person name="Crits-Christoph A."/>
            <person name="Burstein D."/>
            <person name="Anantharaman K."/>
            <person name="Lane K.R."/>
            <person name="Thomas B.C."/>
            <person name="Pan C."/>
            <person name="Northen T.R."/>
            <person name="Banfield J.F."/>
        </authorList>
    </citation>
    <scope>NUCLEOTIDE SEQUENCE [LARGE SCALE GENOMIC DNA]</scope>
    <source>
        <strain evidence="2">WS_4</strain>
    </source>
</reference>
<protein>
    <submittedName>
        <fullName evidence="2">Protease complex subunit PrcB family protein</fullName>
    </submittedName>
</protein>